<dbReference type="RefSeq" id="WP_397078732.1">
    <property type="nucleotide sequence ID" value="NZ_JBITGY010000001.1"/>
</dbReference>
<protein>
    <submittedName>
        <fullName evidence="2">ADP-ribosyltransferase</fullName>
    </submittedName>
</protein>
<dbReference type="EMBL" id="JBITGY010000001">
    <property type="protein sequence ID" value="MFI6496548.1"/>
    <property type="molecule type" value="Genomic_DNA"/>
</dbReference>
<dbReference type="Proteomes" id="UP001612741">
    <property type="component" value="Unassembled WGS sequence"/>
</dbReference>
<comment type="caution">
    <text evidence="2">The sequence shown here is derived from an EMBL/GenBank/DDBJ whole genome shotgun (WGS) entry which is preliminary data.</text>
</comment>
<evidence type="ECO:0000259" key="1">
    <source>
        <dbReference type="Pfam" id="PF03496"/>
    </source>
</evidence>
<dbReference type="Gene3D" id="3.90.176.10">
    <property type="entry name" value="Toxin ADP-ribosyltransferase, Chain A, domain 1"/>
    <property type="match status" value="1"/>
</dbReference>
<dbReference type="SUPFAM" id="SSF56399">
    <property type="entry name" value="ADP-ribosylation"/>
    <property type="match status" value="1"/>
</dbReference>
<accession>A0ABW7YML1</accession>
<evidence type="ECO:0000313" key="3">
    <source>
        <dbReference type="Proteomes" id="UP001612741"/>
    </source>
</evidence>
<dbReference type="Pfam" id="PF03496">
    <property type="entry name" value="ADPrib_exo_Tox"/>
    <property type="match status" value="1"/>
</dbReference>
<dbReference type="InterPro" id="IPR003540">
    <property type="entry name" value="ADP-ribosyltransferase"/>
</dbReference>
<reference evidence="2 3" key="1">
    <citation type="submission" date="2024-10" db="EMBL/GenBank/DDBJ databases">
        <title>The Natural Products Discovery Center: Release of the First 8490 Sequenced Strains for Exploring Actinobacteria Biosynthetic Diversity.</title>
        <authorList>
            <person name="Kalkreuter E."/>
            <person name="Kautsar S.A."/>
            <person name="Yang D."/>
            <person name="Bader C.D."/>
            <person name="Teijaro C.N."/>
            <person name="Fluegel L."/>
            <person name="Davis C.M."/>
            <person name="Simpson J.R."/>
            <person name="Lauterbach L."/>
            <person name="Steele A.D."/>
            <person name="Gui C."/>
            <person name="Meng S."/>
            <person name="Li G."/>
            <person name="Viehrig K."/>
            <person name="Ye F."/>
            <person name="Su P."/>
            <person name="Kiefer A.F."/>
            <person name="Nichols A."/>
            <person name="Cepeda A.J."/>
            <person name="Yan W."/>
            <person name="Fan B."/>
            <person name="Jiang Y."/>
            <person name="Adhikari A."/>
            <person name="Zheng C.-J."/>
            <person name="Schuster L."/>
            <person name="Cowan T.M."/>
            <person name="Smanski M.J."/>
            <person name="Chevrette M.G."/>
            <person name="De Carvalho L.P.S."/>
            <person name="Shen B."/>
        </authorList>
    </citation>
    <scope>NUCLEOTIDE SEQUENCE [LARGE SCALE GENOMIC DNA]</scope>
    <source>
        <strain evidence="2 3">NPDC050545</strain>
    </source>
</reference>
<sequence>MSFLTCRRLGKMVIDFSPARAVVDFMGWQRSMDDLGRSLVSAVQNPAAFAKAALDWETWATNPQRAFGRLIPDLVAAVTAAGAGSGASAASRAAGALGRAAKNVIRPGPPKNPQHSLRHTSNADGRAWAQDNMPLPELTAKELRALESYGGNGYQRINSGLRAKAVDPGVVWSPDVAAEIAAMDRALAKSLLPTDMMEMSA</sequence>
<dbReference type="PROSITE" id="PS51996">
    <property type="entry name" value="TR_MART"/>
    <property type="match status" value="1"/>
</dbReference>
<proteinExistence type="predicted"/>
<organism evidence="2 3">
    <name type="scientific">Nonomuraea typhae</name>
    <dbReference type="NCBI Taxonomy" id="2603600"/>
    <lineage>
        <taxon>Bacteria</taxon>
        <taxon>Bacillati</taxon>
        <taxon>Actinomycetota</taxon>
        <taxon>Actinomycetes</taxon>
        <taxon>Streptosporangiales</taxon>
        <taxon>Streptosporangiaceae</taxon>
        <taxon>Nonomuraea</taxon>
    </lineage>
</organism>
<gene>
    <name evidence="2" type="ORF">ACIBG2_04135</name>
</gene>
<evidence type="ECO:0000313" key="2">
    <source>
        <dbReference type="EMBL" id="MFI6496548.1"/>
    </source>
</evidence>
<feature type="domain" description="ADP ribosyltransferase" evidence="1">
    <location>
        <begin position="136"/>
        <end position="196"/>
    </location>
</feature>
<keyword evidence="3" id="KW-1185">Reference proteome</keyword>
<name>A0ABW7YML1_9ACTN</name>